<dbReference type="InterPro" id="IPR027417">
    <property type="entry name" value="P-loop_NTPase"/>
</dbReference>
<dbReference type="GeneID" id="29991745"/>
<protein>
    <submittedName>
        <fullName evidence="4">Putative phage-or plasmid-associated DNA primase</fullName>
    </submittedName>
</protein>
<keyword evidence="1" id="KW-0547">Nucleotide-binding</keyword>
<dbReference type="RefSeq" id="YP_009310763.1">
    <property type="nucleotide sequence ID" value="NC_031510.1"/>
</dbReference>
<gene>
    <name evidence="4" type="primary">orf482</name>
</gene>
<dbReference type="GO" id="GO:0005524">
    <property type="term" value="F:ATP binding"/>
    <property type="evidence" value="ECO:0007669"/>
    <property type="project" value="UniProtKB-KW"/>
</dbReference>
<organism evidence="4">
    <name type="scientific">Oedocladium carolinianum</name>
    <dbReference type="NCBI Taxonomy" id="55992"/>
    <lineage>
        <taxon>Eukaryota</taxon>
        <taxon>Viridiplantae</taxon>
        <taxon>Chlorophyta</taxon>
        <taxon>core chlorophytes</taxon>
        <taxon>Chlorophyceae</taxon>
        <taxon>OCC clade</taxon>
        <taxon>Oedogoniales</taxon>
        <taxon>Oedogoniaceae</taxon>
        <taxon>Oedocladium</taxon>
    </lineage>
</organism>
<evidence type="ECO:0000256" key="1">
    <source>
        <dbReference type="ARBA" id="ARBA00022741"/>
    </source>
</evidence>
<proteinExistence type="predicted"/>
<dbReference type="PROSITE" id="PS51206">
    <property type="entry name" value="SF3_HELICASE_1"/>
    <property type="match status" value="1"/>
</dbReference>
<accession>A0A1D8GXC0</accession>
<dbReference type="EMBL" id="KX507373">
    <property type="protein sequence ID" value="AOT84347.1"/>
    <property type="molecule type" value="Genomic_DNA"/>
</dbReference>
<dbReference type="GeneID" id="29991748"/>
<dbReference type="SUPFAM" id="SSF52540">
    <property type="entry name" value="P-loop containing nucleoside triphosphate hydrolases"/>
    <property type="match status" value="1"/>
</dbReference>
<dbReference type="RefSeq" id="YP_009310797.1">
    <property type="nucleotide sequence ID" value="NC_031510.1"/>
</dbReference>
<dbReference type="EMBL" id="KX507373">
    <property type="protein sequence ID" value="AOT84354.1"/>
    <property type="molecule type" value="Genomic_DNA"/>
</dbReference>
<evidence type="ECO:0000313" key="4">
    <source>
        <dbReference type="EMBL" id="AOT84354.1"/>
    </source>
</evidence>
<feature type="domain" description="SF3 helicase" evidence="3">
    <location>
        <begin position="86"/>
        <end position="273"/>
    </location>
</feature>
<keyword evidence="4" id="KW-0934">Plastid</keyword>
<evidence type="ECO:0000259" key="3">
    <source>
        <dbReference type="PROSITE" id="PS51206"/>
    </source>
</evidence>
<reference evidence="4" key="1">
    <citation type="submission" date="2016-07" db="EMBL/GenBank/DDBJ databases">
        <title>Proliferation of group II introns in the chloroplast genome of the green alga Oedocladium carolinianum (Chlorophyceae).</title>
        <authorList>
            <person name="Brouard J.-S."/>
            <person name="Turmel M."/>
            <person name="Otis C."/>
            <person name="Lemieux C."/>
        </authorList>
    </citation>
    <scope>NUCLEOTIDE SEQUENCE</scope>
</reference>
<name>A0A1D8GXC0_9CHLO</name>
<sequence length="482" mass="57051">MDHRFDVFSFLFTRKIYIFKKSYFFNFSLTPHSICTYILFEKEAKQLFIKTLQEQKLLSDSNNNNIDEIVNEQNSINMLSLNQDMEPIEYIKAYLNDKAFKLFVQVLTENNPIKAMALRSIIQRVIMSPAEGSNYQQCFWLWGAPGTSKSTWATIAKTMTQGSVMELSRSRNQFTAGEESLVDAKLLLVSDVNKLTNDMIEILRVVLGRDQLYAERKHTNEYFTIRPYSQVLIISNKSPNDYPNIFTRPELRDKITTIEFKESIPQEFMISNIEEYIIKYSFSFFLWAMFTPRYFLEQQVRGKLLQKYMERCGLFNFTYLHHYIEERLLKPKKMNDSVYVAKSDLRNDFEQWITENSLQEEINDMKQTLKFLPNQLSETLSYDYKIDISQKRIRIKNGRIYAITGITLMVKDYNPDEFETIEKYKGKEFDFGEFDPVNSVEYIRDLHIEDDLFLGKQESIIKYRTTPIDNYSNNVNDSNIDD</sequence>
<geneLocation type="chloroplast" evidence="4"/>
<dbReference type="Gene3D" id="3.40.50.300">
    <property type="entry name" value="P-loop containing nucleotide triphosphate hydrolases"/>
    <property type="match status" value="1"/>
</dbReference>
<dbReference type="InterPro" id="IPR014015">
    <property type="entry name" value="Helicase_SF3_DNA-vir"/>
</dbReference>
<keyword evidence="2" id="KW-0067">ATP-binding</keyword>
<dbReference type="AlphaFoldDB" id="A0A1D8GXC0"/>
<evidence type="ECO:0000256" key="2">
    <source>
        <dbReference type="ARBA" id="ARBA00022840"/>
    </source>
</evidence>
<keyword evidence="4" id="KW-0150">Chloroplast</keyword>